<reference evidence="2 3" key="1">
    <citation type="journal article" date="2018" name="Sci. Rep.">
        <title>Genomic signatures of local adaptation to the degree of environmental predictability in rotifers.</title>
        <authorList>
            <person name="Franch-Gras L."/>
            <person name="Hahn C."/>
            <person name="Garcia-Roger E.M."/>
            <person name="Carmona M.J."/>
            <person name="Serra M."/>
            <person name="Gomez A."/>
        </authorList>
    </citation>
    <scope>NUCLEOTIDE SEQUENCE [LARGE SCALE GENOMIC DNA]</scope>
    <source>
        <strain evidence="2">HYR1</strain>
    </source>
</reference>
<dbReference type="AlphaFoldDB" id="A0A3M7R802"/>
<sequence length="110" mass="12074">MTKCRADVPPELGLAMSRSEDPKSAYKAYCHPQRTSTFVLLYPGANRPSQTTHLPEDVDANMCWTCLFQATQFMSSRGWSLVPGVIGTCGLFKSQMKMSDEPAPLASKLG</sequence>
<dbReference type="Proteomes" id="UP000276133">
    <property type="component" value="Unassembled WGS sequence"/>
</dbReference>
<comment type="caution">
    <text evidence="2">The sequence shown here is derived from an EMBL/GenBank/DDBJ whole genome shotgun (WGS) entry which is preliminary data.</text>
</comment>
<protein>
    <submittedName>
        <fullName evidence="2">Uncharacterized protein</fullName>
    </submittedName>
</protein>
<name>A0A3M7R802_BRAPC</name>
<evidence type="ECO:0000256" key="1">
    <source>
        <dbReference type="SAM" id="MobiDB-lite"/>
    </source>
</evidence>
<feature type="region of interest" description="Disordered" evidence="1">
    <location>
        <begin position="1"/>
        <end position="20"/>
    </location>
</feature>
<accession>A0A3M7R802</accession>
<evidence type="ECO:0000313" key="3">
    <source>
        <dbReference type="Proteomes" id="UP000276133"/>
    </source>
</evidence>
<organism evidence="2 3">
    <name type="scientific">Brachionus plicatilis</name>
    <name type="common">Marine rotifer</name>
    <name type="synonym">Brachionus muelleri</name>
    <dbReference type="NCBI Taxonomy" id="10195"/>
    <lineage>
        <taxon>Eukaryota</taxon>
        <taxon>Metazoa</taxon>
        <taxon>Spiralia</taxon>
        <taxon>Gnathifera</taxon>
        <taxon>Rotifera</taxon>
        <taxon>Eurotatoria</taxon>
        <taxon>Monogononta</taxon>
        <taxon>Pseudotrocha</taxon>
        <taxon>Ploima</taxon>
        <taxon>Brachionidae</taxon>
        <taxon>Brachionus</taxon>
    </lineage>
</organism>
<evidence type="ECO:0000313" key="2">
    <source>
        <dbReference type="EMBL" id="RNA19579.1"/>
    </source>
</evidence>
<dbReference type="EMBL" id="REGN01004020">
    <property type="protein sequence ID" value="RNA19579.1"/>
    <property type="molecule type" value="Genomic_DNA"/>
</dbReference>
<gene>
    <name evidence="2" type="ORF">BpHYR1_044780</name>
</gene>
<keyword evidence="3" id="KW-1185">Reference proteome</keyword>
<proteinExistence type="predicted"/>